<feature type="region of interest" description="Disordered" evidence="1">
    <location>
        <begin position="133"/>
        <end position="155"/>
    </location>
</feature>
<proteinExistence type="predicted"/>
<dbReference type="EMBL" id="JAVRBK010000002">
    <property type="protein sequence ID" value="KAK5648026.1"/>
    <property type="molecule type" value="Genomic_DNA"/>
</dbReference>
<dbReference type="AlphaFoldDB" id="A0AAN7VMU0"/>
<gene>
    <name evidence="2" type="ORF">RI129_002918</name>
</gene>
<evidence type="ECO:0000313" key="2">
    <source>
        <dbReference type="EMBL" id="KAK5648026.1"/>
    </source>
</evidence>
<sequence>MLKKAEYDNKDPHMCLLEYRATPIDSNLPSPAKLLFNRDINSLLPKFNIADRVSPIVEHLSYRQAKQKNYFDLRTKELCKLLVKGENVRVQKENKTCEPGKIVDLSNKPRTYVVKLENGSVLERNRKYLIRDSKTKKPPPVTITNTPDSRPKRSIQYPKKCNEFVSYRN</sequence>
<evidence type="ECO:0000256" key="1">
    <source>
        <dbReference type="SAM" id="MobiDB-lite"/>
    </source>
</evidence>
<dbReference type="PANTHER" id="PTHR33244:SF3">
    <property type="entry name" value="PEPTIDASE A2 DOMAIN-CONTAINING PROTEIN"/>
    <property type="match status" value="1"/>
</dbReference>
<protein>
    <submittedName>
        <fullName evidence="2">Uncharacterized protein</fullName>
    </submittedName>
</protein>
<name>A0AAN7VMU0_9COLE</name>
<keyword evidence="3" id="KW-1185">Reference proteome</keyword>
<reference evidence="2 3" key="1">
    <citation type="journal article" date="2024" name="Insects">
        <title>An Improved Chromosome-Level Genome Assembly of the Firefly Pyrocoelia pectoralis.</title>
        <authorList>
            <person name="Fu X."/>
            <person name="Meyer-Rochow V.B."/>
            <person name="Ballantyne L."/>
            <person name="Zhu X."/>
        </authorList>
    </citation>
    <scope>NUCLEOTIDE SEQUENCE [LARGE SCALE GENOMIC DNA]</scope>
    <source>
        <strain evidence="2">XCY_ONT2</strain>
    </source>
</reference>
<dbReference type="PANTHER" id="PTHR33244">
    <property type="entry name" value="INTEGRASE CATALYTIC DOMAIN-CONTAINING PROTEIN-RELATED"/>
    <property type="match status" value="1"/>
</dbReference>
<accession>A0AAN7VMU0</accession>
<comment type="caution">
    <text evidence="2">The sequence shown here is derived from an EMBL/GenBank/DDBJ whole genome shotgun (WGS) entry which is preliminary data.</text>
</comment>
<dbReference type="Proteomes" id="UP001329430">
    <property type="component" value="Chromosome 2"/>
</dbReference>
<evidence type="ECO:0000313" key="3">
    <source>
        <dbReference type="Proteomes" id="UP001329430"/>
    </source>
</evidence>
<organism evidence="2 3">
    <name type="scientific">Pyrocoelia pectoralis</name>
    <dbReference type="NCBI Taxonomy" id="417401"/>
    <lineage>
        <taxon>Eukaryota</taxon>
        <taxon>Metazoa</taxon>
        <taxon>Ecdysozoa</taxon>
        <taxon>Arthropoda</taxon>
        <taxon>Hexapoda</taxon>
        <taxon>Insecta</taxon>
        <taxon>Pterygota</taxon>
        <taxon>Neoptera</taxon>
        <taxon>Endopterygota</taxon>
        <taxon>Coleoptera</taxon>
        <taxon>Polyphaga</taxon>
        <taxon>Elateriformia</taxon>
        <taxon>Elateroidea</taxon>
        <taxon>Lampyridae</taxon>
        <taxon>Lampyrinae</taxon>
        <taxon>Pyrocoelia</taxon>
    </lineage>
</organism>